<comment type="caution">
    <text evidence="1">The sequence shown here is derived from an EMBL/GenBank/DDBJ whole genome shotgun (WGS) entry which is preliminary data.</text>
</comment>
<dbReference type="EMBL" id="CAJNDS010002723">
    <property type="protein sequence ID" value="CAE7573421.1"/>
    <property type="molecule type" value="Genomic_DNA"/>
</dbReference>
<protein>
    <submittedName>
        <fullName evidence="1">AgaA33 protein</fullName>
    </submittedName>
</protein>
<dbReference type="Proteomes" id="UP000604046">
    <property type="component" value="Unassembled WGS sequence"/>
</dbReference>
<keyword evidence="2" id="KW-1185">Reference proteome</keyword>
<evidence type="ECO:0000313" key="1">
    <source>
        <dbReference type="EMBL" id="CAE7573421.1"/>
    </source>
</evidence>
<dbReference type="AlphaFoldDB" id="A0A812UQ06"/>
<gene>
    <name evidence="1" type="primary">agaA33</name>
    <name evidence="1" type="ORF">SNAT2548_LOCUS32691</name>
</gene>
<accession>A0A812UQ06</accession>
<evidence type="ECO:0000313" key="2">
    <source>
        <dbReference type="Proteomes" id="UP000604046"/>
    </source>
</evidence>
<reference evidence="1" key="1">
    <citation type="submission" date="2021-02" db="EMBL/GenBank/DDBJ databases">
        <authorList>
            <person name="Dougan E. K."/>
            <person name="Rhodes N."/>
            <person name="Thang M."/>
            <person name="Chan C."/>
        </authorList>
    </citation>
    <scope>NUCLEOTIDE SEQUENCE</scope>
</reference>
<sequence>MKRPTSLNQAWAVLMGRRACWTTSAASIVHDHHLVLQTCGVQNAMAYDTTTHPGWCGCSTPVWTRRRWRARFLGSESTAGSTYRLCLCHSADDCASRASFAVDVGSKDISSGRTRVSGQNCFICRLVLTPAIRDSLTTRAKRTSGNGHACVGELESLADNSTCELVSQ</sequence>
<organism evidence="1 2">
    <name type="scientific">Symbiodinium natans</name>
    <dbReference type="NCBI Taxonomy" id="878477"/>
    <lineage>
        <taxon>Eukaryota</taxon>
        <taxon>Sar</taxon>
        <taxon>Alveolata</taxon>
        <taxon>Dinophyceae</taxon>
        <taxon>Suessiales</taxon>
        <taxon>Symbiodiniaceae</taxon>
        <taxon>Symbiodinium</taxon>
    </lineage>
</organism>
<name>A0A812UQ06_9DINO</name>
<proteinExistence type="predicted"/>